<dbReference type="CDD" id="cd04486">
    <property type="entry name" value="YhcR_OBF_like"/>
    <property type="match status" value="1"/>
</dbReference>
<dbReference type="SUPFAM" id="SSF56219">
    <property type="entry name" value="DNase I-like"/>
    <property type="match status" value="1"/>
</dbReference>
<feature type="domain" description="LTD" evidence="4">
    <location>
        <begin position="40"/>
        <end position="197"/>
    </location>
</feature>
<dbReference type="Pfam" id="PF02872">
    <property type="entry name" value="5_nucleotid_C"/>
    <property type="match status" value="1"/>
</dbReference>
<keyword evidence="5" id="KW-0540">Nuclease</keyword>
<dbReference type="Gene3D" id="3.60.21.10">
    <property type="match status" value="1"/>
</dbReference>
<dbReference type="Gene3D" id="3.60.10.10">
    <property type="entry name" value="Endonuclease/exonuclease/phosphatase"/>
    <property type="match status" value="1"/>
</dbReference>
<dbReference type="Pfam" id="PF00149">
    <property type="entry name" value="Metallophos"/>
    <property type="match status" value="1"/>
</dbReference>
<evidence type="ECO:0000256" key="2">
    <source>
        <dbReference type="SAM" id="MobiDB-lite"/>
    </source>
</evidence>
<evidence type="ECO:0000256" key="3">
    <source>
        <dbReference type="SAM" id="SignalP"/>
    </source>
</evidence>
<organism evidence="5 6">
    <name type="scientific">Arthrobacter silviterrae</name>
    <dbReference type="NCBI Taxonomy" id="2026658"/>
    <lineage>
        <taxon>Bacteria</taxon>
        <taxon>Bacillati</taxon>
        <taxon>Actinomycetota</taxon>
        <taxon>Actinomycetes</taxon>
        <taxon>Micrococcales</taxon>
        <taxon>Micrococcaceae</taxon>
        <taxon>Arthrobacter</taxon>
    </lineage>
</organism>
<feature type="signal peptide" evidence="3">
    <location>
        <begin position="1"/>
        <end position="31"/>
    </location>
</feature>
<dbReference type="Gene3D" id="3.90.780.10">
    <property type="entry name" value="5'-Nucleotidase, C-terminal domain"/>
    <property type="match status" value="1"/>
</dbReference>
<dbReference type="Pfam" id="PF00932">
    <property type="entry name" value="LTD"/>
    <property type="match status" value="1"/>
</dbReference>
<dbReference type="InterPro" id="IPR005135">
    <property type="entry name" value="Endo/exonuclease/phosphatase"/>
</dbReference>
<name>A0ABX0D945_9MICC</name>
<feature type="region of interest" description="Disordered" evidence="2">
    <location>
        <begin position="203"/>
        <end position="255"/>
    </location>
</feature>
<keyword evidence="5" id="KW-0255">Endonuclease</keyword>
<dbReference type="InterPro" id="IPR008334">
    <property type="entry name" value="5'-Nucleotdase_C"/>
</dbReference>
<evidence type="ECO:0000259" key="4">
    <source>
        <dbReference type="PROSITE" id="PS51841"/>
    </source>
</evidence>
<dbReference type="InterPro" id="IPR036907">
    <property type="entry name" value="5'-Nucleotdase_C_sf"/>
</dbReference>
<dbReference type="SUPFAM" id="SSF55816">
    <property type="entry name" value="5'-nucleotidase (syn. UDP-sugar hydrolase), C-terminal domain"/>
    <property type="match status" value="1"/>
</dbReference>
<dbReference type="Proteomes" id="UP000479226">
    <property type="component" value="Unassembled WGS sequence"/>
</dbReference>
<dbReference type="SUPFAM" id="SSF74853">
    <property type="entry name" value="Lamin A/C globular tail domain"/>
    <property type="match status" value="1"/>
</dbReference>
<sequence length="1510" mass="155469">MKTNTLMKAGMGAIVALGLAAAPLALSPAQAEQGPATAGPTTTAALAPTGALPAAVTAASHVIINEAYLNGGSAGATYKNRFVELYNPTDSAINLKGWSLQYRPGGNTGAISISAALDGLSGIIPAKGYYLVKGAANGGATPAGRDLPAADVESSSLAFAASTGTIVLSNQSAKFQALPTGSVVGEPGVVDLLGYGTSNTFEGAAGPTGSVSKSLNRPGFADTDNNKNDFTPADPTPVGTQGGDTPPPPPEDAGAMSIAEVQGTGIASPFEGSIVTTKGKVTAVYPDGGFNGYFIQTPGTGGDLDLATHKASDGVFVYSPSTVRSVKIGDYVEVKGLVSEFGGAADANKTTEVNVSAGDMTVLSDPAAEVKATVLKTLPATDAERETLEGMLVAPQGTFTITDNYSLSSYGEIGLAAGTTALAQPTAVAPYGSVEYAAQVAENAARAIKLDDGSSANYSTTGSSIPLPWLSAGTPMRVGSQGEFSSNVIFDNRNNAYKFQPLEPLTAANAASVQPIAFGNNREAKPKDVGGNLKVASFNVQNYFPTTGDQEPACQFYLDRDGNPLTVKGGCLQRGAANAASLKRQQDKIVSGINASGADVLSLEEIENSAKFGKDRDNALSILVAALNTAAPGTWDYVRSPATRPAVTDEDVIRTAFIYKKAVAEPVGGSVILDDAAFTGIARQPLAQAFKMVGAPDASKVLMIVNHFKSKGSAIGSDTDKGQGNSNLARTAQAKALLAFSNAQQAAQGTQKVLLIGDFNAYLHEDPINVLTGAGYVDQDAKTTKHSYSYGGMVGSLDHILASPAAEAMVTGVDIWNINSAESIAMGYSRYNNNVTDFYDTSAFAASDHDPVVVGLKMAPAPGSTQEVNILNINDFHGRIDSNTVKFAGTVEQLRAASGDANTAFLSAGDNLGASLFASASQDDKPTIDVLNALGLSASAVGNHEFDKGYADLDGRIRTAATWDYLGANVYAKGTTTPVLDEYKVIDVNGVKVAVIGAITQETPTLVTPSGIANLDFGDPVAAVNRVAKKITDGHLADVIVAEYHEGAGAGTPDGATLGQEIAAGGAFAQIVDTTSPSVNAIFTGHTHKQYAWDAPIPGVAADAALKTRPVLQTGSYGEFIGQIQLTVDATTHHVKSYTQRNVARSTTADATLVASYPRVAAVKTITDKALADAKVAGSVKVGEISADITTAQTTDPATGTVSRDDRASESTLGNLVGNALLDALKSEQTGGAEIGVVNPGGLRADLLYKNAGFADGVVTYANANAVLPFVNNLWTTTLTGAQVKTMLEQQWQTNADGSIPSRPFLNLGLSSNMSYTYDATRALGDHITSVTINGAALDSARNYRVGTFSFLATGGDNFRVFTQGTNTKDSGLIDRDAWIKYLGEQSAKAPIAPDFSRRGVEVEGNPAVVDAKGTVSFQLNKLDLTSLGSPKNTSVTVQFTDSKGKTTVVDTVGVSNGSAKVTFQLPADARTGGTITVSAAPSGTTVSLPVTITNPNAQCKRNPGSKACV</sequence>
<dbReference type="InterPro" id="IPR036415">
    <property type="entry name" value="Lamin_tail_dom_sf"/>
</dbReference>
<dbReference type="CDD" id="cd10283">
    <property type="entry name" value="MnuA_DNase1-like"/>
    <property type="match status" value="1"/>
</dbReference>
<reference evidence="5 6" key="1">
    <citation type="submission" date="2020-02" db="EMBL/GenBank/DDBJ databases">
        <title>Genome sequence of the type strain DSM 27180 of Arthrobacter silviterrae.</title>
        <authorList>
            <person name="Gao J."/>
            <person name="Sun J."/>
        </authorList>
    </citation>
    <scope>NUCLEOTIDE SEQUENCE [LARGE SCALE GENOMIC DNA]</scope>
    <source>
        <strain evidence="5 6">DSM 27180</strain>
    </source>
</reference>
<keyword evidence="6" id="KW-1185">Reference proteome</keyword>
<dbReference type="InterPro" id="IPR001322">
    <property type="entry name" value="Lamin_tail_dom"/>
</dbReference>
<dbReference type="RefSeq" id="WP_165181498.1">
    <property type="nucleotide sequence ID" value="NZ_JAAKZI010000010.1"/>
</dbReference>
<evidence type="ECO:0000313" key="6">
    <source>
        <dbReference type="Proteomes" id="UP000479226"/>
    </source>
</evidence>
<dbReference type="InterPro" id="IPR029052">
    <property type="entry name" value="Metallo-depent_PP-like"/>
</dbReference>
<dbReference type="PRINTS" id="PR01607">
    <property type="entry name" value="APYRASEFAMLY"/>
</dbReference>
<dbReference type="PANTHER" id="PTHR42834:SF1">
    <property type="entry name" value="ENDONUCLEASE_EXONUCLEASE_PHOSPHATASE FAMILY PROTEIN (AFU_ORTHOLOGUE AFUA_3G09210)"/>
    <property type="match status" value="1"/>
</dbReference>
<dbReference type="InterPro" id="IPR004843">
    <property type="entry name" value="Calcineurin-like_PHP"/>
</dbReference>
<dbReference type="InterPro" id="IPR036691">
    <property type="entry name" value="Endo/exonu/phosph_ase_sf"/>
</dbReference>
<protein>
    <submittedName>
        <fullName evidence="5">ExeM/NucH family extracellular endonuclease</fullName>
    </submittedName>
</protein>
<proteinExistence type="predicted"/>
<comment type="caution">
    <text evidence="5">The sequence shown here is derived from an EMBL/GenBank/DDBJ whole genome shotgun (WGS) entry which is preliminary data.</text>
</comment>
<evidence type="ECO:0000313" key="5">
    <source>
        <dbReference type="EMBL" id="NGN83407.1"/>
    </source>
</evidence>
<dbReference type="InterPro" id="IPR006179">
    <property type="entry name" value="5_nucleotidase/apyrase"/>
</dbReference>
<gene>
    <name evidence="5" type="ORF">G6N77_08035</name>
</gene>
<keyword evidence="5" id="KW-0378">Hydrolase</keyword>
<evidence type="ECO:0000256" key="1">
    <source>
        <dbReference type="ARBA" id="ARBA00022729"/>
    </source>
</evidence>
<keyword evidence="1 3" id="KW-0732">Signal</keyword>
<dbReference type="PROSITE" id="PS51841">
    <property type="entry name" value="LTD"/>
    <property type="match status" value="1"/>
</dbReference>
<dbReference type="GO" id="GO:0004519">
    <property type="term" value="F:endonuclease activity"/>
    <property type="evidence" value="ECO:0007669"/>
    <property type="project" value="UniProtKB-KW"/>
</dbReference>
<dbReference type="InterPro" id="IPR047971">
    <property type="entry name" value="ExeM-like"/>
</dbReference>
<accession>A0ABX0D945</accession>
<dbReference type="Pfam" id="PF03372">
    <property type="entry name" value="Exo_endo_phos"/>
    <property type="match status" value="1"/>
</dbReference>
<dbReference type="NCBIfam" id="NF033681">
    <property type="entry name" value="ExeM_NucH_DNase"/>
    <property type="match status" value="1"/>
</dbReference>
<dbReference type="EMBL" id="JAAKZI010000010">
    <property type="protein sequence ID" value="NGN83407.1"/>
    <property type="molecule type" value="Genomic_DNA"/>
</dbReference>
<dbReference type="SUPFAM" id="SSF56300">
    <property type="entry name" value="Metallo-dependent phosphatases"/>
    <property type="match status" value="1"/>
</dbReference>
<feature type="chain" id="PRO_5046521299" evidence="3">
    <location>
        <begin position="32"/>
        <end position="1510"/>
    </location>
</feature>
<dbReference type="PANTHER" id="PTHR42834">
    <property type="entry name" value="ENDONUCLEASE/EXONUCLEASE/PHOSPHATASE FAMILY PROTEIN (AFU_ORTHOLOGUE AFUA_3G09210)"/>
    <property type="match status" value="1"/>
</dbReference>